<evidence type="ECO:0000313" key="2">
    <source>
        <dbReference type="Proteomes" id="UP001322277"/>
    </source>
</evidence>
<organism evidence="1 2">
    <name type="scientific">Colletotrichum destructivum</name>
    <dbReference type="NCBI Taxonomy" id="34406"/>
    <lineage>
        <taxon>Eukaryota</taxon>
        <taxon>Fungi</taxon>
        <taxon>Dikarya</taxon>
        <taxon>Ascomycota</taxon>
        <taxon>Pezizomycotina</taxon>
        <taxon>Sordariomycetes</taxon>
        <taxon>Hypocreomycetidae</taxon>
        <taxon>Glomerellales</taxon>
        <taxon>Glomerellaceae</taxon>
        <taxon>Colletotrichum</taxon>
        <taxon>Colletotrichum destructivum species complex</taxon>
    </lineage>
</organism>
<dbReference type="Proteomes" id="UP001322277">
    <property type="component" value="Chromosome 6"/>
</dbReference>
<gene>
    <name evidence="1" type="ORF">CDEST_09396</name>
</gene>
<name>A0AAX4IMF0_9PEZI</name>
<dbReference type="EMBL" id="CP137310">
    <property type="protein sequence ID" value="WQF84382.1"/>
    <property type="molecule type" value="Genomic_DNA"/>
</dbReference>
<dbReference type="RefSeq" id="XP_062781606.1">
    <property type="nucleotide sequence ID" value="XM_062925555.1"/>
</dbReference>
<accession>A0AAX4IMF0</accession>
<proteinExistence type="predicted"/>
<dbReference type="AlphaFoldDB" id="A0AAX4IMF0"/>
<dbReference type="GeneID" id="87945899"/>
<protein>
    <submittedName>
        <fullName evidence="1">Uncharacterized protein</fullName>
    </submittedName>
</protein>
<keyword evidence="2" id="KW-1185">Reference proteome</keyword>
<evidence type="ECO:0000313" key="1">
    <source>
        <dbReference type="EMBL" id="WQF84382.1"/>
    </source>
</evidence>
<sequence length="49" mass="5756">MDPSGWLAGWLDGWMDGWMDRWTDTCRWMDGRELKMLPGQMRPNGLIGK</sequence>
<dbReference type="KEGG" id="cdet:87945899"/>
<reference evidence="2" key="1">
    <citation type="journal article" date="2023" name="bioRxiv">
        <title>Complete genome of the Medicago anthracnose fungus, Colletotrichum destructivum, reveals a mini-chromosome-like region within a core chromosome.</title>
        <authorList>
            <person name="Lapalu N."/>
            <person name="Simon A."/>
            <person name="Lu A."/>
            <person name="Plaumann P.-L."/>
            <person name="Amselem J."/>
            <person name="Pigne S."/>
            <person name="Auger A."/>
            <person name="Koch C."/>
            <person name="Dallery J.-F."/>
            <person name="O'Connell R.J."/>
        </authorList>
    </citation>
    <scope>NUCLEOTIDE SEQUENCE [LARGE SCALE GENOMIC DNA]</scope>
    <source>
        <strain evidence="2">CBS 520.97</strain>
    </source>
</reference>